<name>A0A1J5R1Y0_9ZZZZ</name>
<protein>
    <recommendedName>
        <fullName evidence="4">non-specific protein-tyrosine kinase</fullName>
        <ecNumber evidence="4">2.7.10.2</ecNumber>
    </recommendedName>
</protein>
<dbReference type="NCBIfam" id="TIGR01007">
    <property type="entry name" value="eps_fam"/>
    <property type="match status" value="1"/>
</dbReference>
<keyword evidence="10 20" id="KW-0418">Kinase</keyword>
<feature type="domain" description="Tyrosine-protein kinase G-rich" evidence="19">
    <location>
        <begin position="387"/>
        <end position="463"/>
    </location>
</feature>
<evidence type="ECO:0000256" key="1">
    <source>
        <dbReference type="ARBA" id="ARBA00004429"/>
    </source>
</evidence>
<evidence type="ECO:0000256" key="11">
    <source>
        <dbReference type="ARBA" id="ARBA00022840"/>
    </source>
</evidence>
<organism evidence="20">
    <name type="scientific">mine drainage metagenome</name>
    <dbReference type="NCBI Taxonomy" id="410659"/>
    <lineage>
        <taxon>unclassified sequences</taxon>
        <taxon>metagenomes</taxon>
        <taxon>ecological metagenomes</taxon>
    </lineage>
</organism>
<evidence type="ECO:0000259" key="19">
    <source>
        <dbReference type="Pfam" id="PF13807"/>
    </source>
</evidence>
<dbReference type="InterPro" id="IPR025669">
    <property type="entry name" value="AAA_dom"/>
</dbReference>
<evidence type="ECO:0000256" key="8">
    <source>
        <dbReference type="ARBA" id="ARBA00022692"/>
    </source>
</evidence>
<dbReference type="GO" id="GO:0005886">
    <property type="term" value="C:plasma membrane"/>
    <property type="evidence" value="ECO:0007669"/>
    <property type="project" value="UniProtKB-SubCell"/>
</dbReference>
<feature type="domain" description="AAA" evidence="18">
    <location>
        <begin position="531"/>
        <end position="660"/>
    </location>
</feature>
<evidence type="ECO:0000256" key="16">
    <source>
        <dbReference type="SAM" id="Phobius"/>
    </source>
</evidence>
<feature type="transmembrane region" description="Helical" evidence="16">
    <location>
        <begin position="38"/>
        <end position="58"/>
    </location>
</feature>
<dbReference type="SUPFAM" id="SSF52540">
    <property type="entry name" value="P-loop containing nucleoside triphosphate hydrolases"/>
    <property type="match status" value="1"/>
</dbReference>
<dbReference type="GO" id="GO:0004715">
    <property type="term" value="F:non-membrane spanning protein tyrosine kinase activity"/>
    <property type="evidence" value="ECO:0007669"/>
    <property type="project" value="UniProtKB-EC"/>
</dbReference>
<comment type="similarity">
    <text evidence="2">Belongs to the CpsD/CapB family.</text>
</comment>
<dbReference type="EC" id="2.7.10.2" evidence="4"/>
<dbReference type="InterPro" id="IPR032807">
    <property type="entry name" value="GNVR"/>
</dbReference>
<dbReference type="InterPro" id="IPR005702">
    <property type="entry name" value="Wzc-like_C"/>
</dbReference>
<evidence type="ECO:0000256" key="3">
    <source>
        <dbReference type="ARBA" id="ARBA00008883"/>
    </source>
</evidence>
<feature type="domain" description="Polysaccharide chain length determinant N-terminal" evidence="17">
    <location>
        <begin position="23"/>
        <end position="114"/>
    </location>
</feature>
<dbReference type="Pfam" id="PF02706">
    <property type="entry name" value="Wzz"/>
    <property type="match status" value="1"/>
</dbReference>
<evidence type="ECO:0000259" key="18">
    <source>
        <dbReference type="Pfam" id="PF13614"/>
    </source>
</evidence>
<evidence type="ECO:0000256" key="12">
    <source>
        <dbReference type="ARBA" id="ARBA00022989"/>
    </source>
</evidence>
<keyword evidence="7 20" id="KW-0808">Transferase</keyword>
<reference evidence="20" key="1">
    <citation type="submission" date="2016-10" db="EMBL/GenBank/DDBJ databases">
        <title>Sequence of Gallionella enrichment culture.</title>
        <authorList>
            <person name="Poehlein A."/>
            <person name="Muehling M."/>
            <person name="Daniel R."/>
        </authorList>
    </citation>
    <scope>NUCLEOTIDE SEQUENCE</scope>
</reference>
<dbReference type="PANTHER" id="PTHR32309">
    <property type="entry name" value="TYROSINE-PROTEIN KINASE"/>
    <property type="match status" value="1"/>
</dbReference>
<keyword evidence="11" id="KW-0067">ATP-binding</keyword>
<keyword evidence="14" id="KW-0829">Tyrosine-protein kinase</keyword>
<dbReference type="InterPro" id="IPR050445">
    <property type="entry name" value="Bact_polysacc_biosynth/exp"/>
</dbReference>
<comment type="catalytic activity">
    <reaction evidence="15">
        <text>L-tyrosyl-[protein] + ATP = O-phospho-L-tyrosyl-[protein] + ADP + H(+)</text>
        <dbReference type="Rhea" id="RHEA:10596"/>
        <dbReference type="Rhea" id="RHEA-COMP:10136"/>
        <dbReference type="Rhea" id="RHEA-COMP:20101"/>
        <dbReference type="ChEBI" id="CHEBI:15378"/>
        <dbReference type="ChEBI" id="CHEBI:30616"/>
        <dbReference type="ChEBI" id="CHEBI:46858"/>
        <dbReference type="ChEBI" id="CHEBI:61978"/>
        <dbReference type="ChEBI" id="CHEBI:456216"/>
        <dbReference type="EC" id="2.7.10.2"/>
    </reaction>
</comment>
<evidence type="ECO:0000256" key="9">
    <source>
        <dbReference type="ARBA" id="ARBA00022741"/>
    </source>
</evidence>
<comment type="similarity">
    <text evidence="3">Belongs to the etk/wzc family.</text>
</comment>
<dbReference type="Pfam" id="PF13807">
    <property type="entry name" value="GNVR"/>
    <property type="match status" value="1"/>
</dbReference>
<evidence type="ECO:0000256" key="6">
    <source>
        <dbReference type="ARBA" id="ARBA00022519"/>
    </source>
</evidence>
<keyword evidence="8 16" id="KW-0812">Transmembrane</keyword>
<dbReference type="Gene3D" id="3.40.50.300">
    <property type="entry name" value="P-loop containing nucleotide triphosphate hydrolases"/>
    <property type="match status" value="1"/>
</dbReference>
<evidence type="ECO:0000256" key="5">
    <source>
        <dbReference type="ARBA" id="ARBA00022475"/>
    </source>
</evidence>
<keyword evidence="5" id="KW-1003">Cell membrane</keyword>
<accession>A0A1J5R1Y0</accession>
<evidence type="ECO:0000256" key="14">
    <source>
        <dbReference type="ARBA" id="ARBA00023137"/>
    </source>
</evidence>
<dbReference type="AlphaFoldDB" id="A0A1J5R1Y0"/>
<proteinExistence type="inferred from homology"/>
<comment type="subcellular location">
    <subcellularLocation>
        <location evidence="1">Cell inner membrane</location>
        <topology evidence="1">Multi-pass membrane protein</topology>
    </subcellularLocation>
</comment>
<dbReference type="Pfam" id="PF13614">
    <property type="entry name" value="AAA_31"/>
    <property type="match status" value="1"/>
</dbReference>
<sequence>MDTPTANPAHTTIQGAAQLSEEKLELLTYWRTFVKHKLTIFSLALAVGILAAVVVYMMRPIYRATAMIQLEDNNAKVLSIEQVYSSLAHGSEHVQTQADILRSRTIAELVLTKLDLVHNPEFSPGRDLTWLAKAKIALGIAHPPTVSDQPGTVLGELRAHLTIAPVPRSNLIQVSYDSPDPRMAALIANTFAEQYIRNDMENKFRMTQEANSWLNEHLAGLKAKLEASEQRLQTYRNQQNIIDVNGSALSGTGNQLEGLVTNLVTARMKMAEAASAYQQIRNAQASGTSLDSLPLVVRDPVVAQLEQVVAQKQQKVSELSKRYGPKFITMIQAQAELQQARDNLKHQVAIVVSSIEHAYNEARANVQALSGAVAEVRGSIRQANEKQFALADLQRDVQTNQQVYDMFLQRFKETSAATDLTKPIASVVDPATAPVVPLRPHKARVIAAALLVGLLFGIAVAFLLERLDTTVRSTEEVGLRLGQPILTTLPLLKDHDHIGRRYLADPHSQFAEAVRTARTGVLLSAIDQPHKIVVVTSSLPGEGKTTFAANLALAHAQTKRVLLIDADMRKPRLGRELGLDDDLVGLSSLASGEREAKDCMRSVPESTLQVITAGAVPPNPLELLLSQRFQETIAALSREFDLVILDSPPVHLVSDAIILSTLATGVVFVMKANSTPYQVAQRCLRALQGAKATLFGVVLNQLDFKKAESHYGDYSGYGSYGKDAAGYYMKESS</sequence>
<evidence type="ECO:0000256" key="4">
    <source>
        <dbReference type="ARBA" id="ARBA00011903"/>
    </source>
</evidence>
<dbReference type="CDD" id="cd05387">
    <property type="entry name" value="BY-kinase"/>
    <property type="match status" value="1"/>
</dbReference>
<gene>
    <name evidence="20" type="primary">ywqD_4</name>
    <name evidence="20" type="ORF">GALL_281540</name>
</gene>
<evidence type="ECO:0000256" key="7">
    <source>
        <dbReference type="ARBA" id="ARBA00022679"/>
    </source>
</evidence>
<evidence type="ECO:0000313" key="20">
    <source>
        <dbReference type="EMBL" id="OIQ89961.1"/>
    </source>
</evidence>
<dbReference type="PANTHER" id="PTHR32309:SF13">
    <property type="entry name" value="FERRIC ENTEROBACTIN TRANSPORT PROTEIN FEPE"/>
    <property type="match status" value="1"/>
</dbReference>
<dbReference type="InterPro" id="IPR027417">
    <property type="entry name" value="P-loop_NTPase"/>
</dbReference>
<evidence type="ECO:0000256" key="15">
    <source>
        <dbReference type="ARBA" id="ARBA00051245"/>
    </source>
</evidence>
<keyword evidence="9" id="KW-0547">Nucleotide-binding</keyword>
<evidence type="ECO:0000256" key="10">
    <source>
        <dbReference type="ARBA" id="ARBA00022777"/>
    </source>
</evidence>
<evidence type="ECO:0000256" key="13">
    <source>
        <dbReference type="ARBA" id="ARBA00023136"/>
    </source>
</evidence>
<keyword evidence="6" id="KW-0997">Cell inner membrane</keyword>
<keyword evidence="12 16" id="KW-1133">Transmembrane helix</keyword>
<dbReference type="InterPro" id="IPR003856">
    <property type="entry name" value="LPS_length_determ_N"/>
</dbReference>
<keyword evidence="13 16" id="KW-0472">Membrane</keyword>
<evidence type="ECO:0000256" key="2">
    <source>
        <dbReference type="ARBA" id="ARBA00007316"/>
    </source>
</evidence>
<evidence type="ECO:0000259" key="17">
    <source>
        <dbReference type="Pfam" id="PF02706"/>
    </source>
</evidence>
<dbReference type="GO" id="GO:0005524">
    <property type="term" value="F:ATP binding"/>
    <property type="evidence" value="ECO:0007669"/>
    <property type="project" value="UniProtKB-KW"/>
</dbReference>
<feature type="transmembrane region" description="Helical" evidence="16">
    <location>
        <begin position="445"/>
        <end position="464"/>
    </location>
</feature>
<comment type="caution">
    <text evidence="20">The sequence shown here is derived from an EMBL/GenBank/DDBJ whole genome shotgun (WGS) entry which is preliminary data.</text>
</comment>
<dbReference type="EMBL" id="MLJW01000310">
    <property type="protein sequence ID" value="OIQ89961.1"/>
    <property type="molecule type" value="Genomic_DNA"/>
</dbReference>